<evidence type="ECO:0000313" key="1">
    <source>
        <dbReference type="EMBL" id="CAA0123492.1"/>
    </source>
</evidence>
<organism evidence="1 2">
    <name type="scientific">BD1-7 clade bacterium</name>
    <dbReference type="NCBI Taxonomy" id="2029982"/>
    <lineage>
        <taxon>Bacteria</taxon>
        <taxon>Pseudomonadati</taxon>
        <taxon>Pseudomonadota</taxon>
        <taxon>Gammaproteobacteria</taxon>
        <taxon>Cellvibrionales</taxon>
        <taxon>Spongiibacteraceae</taxon>
        <taxon>BD1-7 clade</taxon>
    </lineage>
</organism>
<name>A0A5S9QW70_9GAMM</name>
<proteinExistence type="predicted"/>
<reference evidence="1 2" key="1">
    <citation type="submission" date="2019-11" db="EMBL/GenBank/DDBJ databases">
        <authorList>
            <person name="Holert J."/>
        </authorList>
    </citation>
    <scope>NUCLEOTIDE SEQUENCE [LARGE SCALE GENOMIC DNA]</scope>
    <source>
        <strain evidence="1">SB11_3</strain>
    </source>
</reference>
<dbReference type="EMBL" id="CACSIO010000054">
    <property type="protein sequence ID" value="CAA0123492.1"/>
    <property type="molecule type" value="Genomic_DNA"/>
</dbReference>
<evidence type="ECO:0000313" key="2">
    <source>
        <dbReference type="Proteomes" id="UP000441399"/>
    </source>
</evidence>
<keyword evidence="2" id="KW-1185">Reference proteome</keyword>
<dbReference type="AlphaFoldDB" id="A0A5S9QW70"/>
<sequence>MSENYNHTEALIYRVIDSETHERKESKSILVVSLLFLALAFYHDSQEIFIALACFVPIRAFWVNLSPRLDTLRELIRHLDSENRRA</sequence>
<gene>
    <name evidence="1" type="ORF">OPDIPICF_04863</name>
</gene>
<dbReference type="Proteomes" id="UP000441399">
    <property type="component" value="Unassembled WGS sequence"/>
</dbReference>
<accession>A0A5S9QW70</accession>
<protein>
    <submittedName>
        <fullName evidence="1">Uncharacterized protein</fullName>
    </submittedName>
</protein>